<organism evidence="4 5">
    <name type="scientific">Helicoverpa armigera</name>
    <name type="common">Cotton bollworm</name>
    <name type="synonym">Heliothis armigera</name>
    <dbReference type="NCBI Taxonomy" id="29058"/>
    <lineage>
        <taxon>Eukaryota</taxon>
        <taxon>Metazoa</taxon>
        <taxon>Ecdysozoa</taxon>
        <taxon>Arthropoda</taxon>
        <taxon>Hexapoda</taxon>
        <taxon>Insecta</taxon>
        <taxon>Pterygota</taxon>
        <taxon>Neoptera</taxon>
        <taxon>Endopterygota</taxon>
        <taxon>Lepidoptera</taxon>
        <taxon>Glossata</taxon>
        <taxon>Ditrysia</taxon>
        <taxon>Noctuoidea</taxon>
        <taxon>Noctuidae</taxon>
        <taxon>Heliothinae</taxon>
        <taxon>Helicoverpa</taxon>
    </lineage>
</organism>
<dbReference type="PANTHER" id="PTHR20990:SF1">
    <property type="entry name" value="PEROXISOMAL MEMBRANE PROTEIN 11C"/>
    <property type="match status" value="1"/>
</dbReference>
<dbReference type="InterPro" id="IPR008733">
    <property type="entry name" value="PEX11"/>
</dbReference>
<gene>
    <name evidence="4" type="primary">HaOG208421</name>
    <name evidence="4" type="ORF">B5X24_HaOG208421</name>
</gene>
<evidence type="ECO:0000313" key="5">
    <source>
        <dbReference type="Proteomes" id="UP000249218"/>
    </source>
</evidence>
<dbReference type="GO" id="GO:0005778">
    <property type="term" value="C:peroxisomal membrane"/>
    <property type="evidence" value="ECO:0007669"/>
    <property type="project" value="UniProtKB-SubCell"/>
</dbReference>
<keyword evidence="2" id="KW-0576">Peroxisome</keyword>
<evidence type="ECO:0008006" key="6">
    <source>
        <dbReference type="Google" id="ProtNLM"/>
    </source>
</evidence>
<name>A0A2W1BG43_HELAM</name>
<proteinExistence type="predicted"/>
<keyword evidence="5" id="KW-1185">Reference proteome</keyword>
<dbReference type="AlphaFoldDB" id="A0A2W1BG43"/>
<evidence type="ECO:0000256" key="1">
    <source>
        <dbReference type="ARBA" id="ARBA00023136"/>
    </source>
</evidence>
<protein>
    <recommendedName>
        <fullName evidence="6">Peroxisomal membrane protein 11C</fullName>
    </recommendedName>
</protein>
<dbReference type="Proteomes" id="UP000249218">
    <property type="component" value="Unassembled WGS sequence"/>
</dbReference>
<dbReference type="PANTHER" id="PTHR20990">
    <property type="entry name" value="PEROXISOMAL BIOGENESIS FACTOR 11"/>
    <property type="match status" value="1"/>
</dbReference>
<dbReference type="EMBL" id="KZ150071">
    <property type="protein sequence ID" value="PZC74052.1"/>
    <property type="molecule type" value="Genomic_DNA"/>
</dbReference>
<comment type="subcellular location">
    <subcellularLocation>
        <location evidence="3">Peroxisome membrane</location>
    </subcellularLocation>
</comment>
<dbReference type="Pfam" id="PF05648">
    <property type="entry name" value="PEX11"/>
    <property type="match status" value="2"/>
</dbReference>
<dbReference type="InterPro" id="IPR026510">
    <property type="entry name" value="PEX11C_met"/>
</dbReference>
<evidence type="ECO:0000313" key="4">
    <source>
        <dbReference type="EMBL" id="PZC74052.1"/>
    </source>
</evidence>
<dbReference type="OrthoDB" id="10005898at2759"/>
<evidence type="ECO:0000256" key="2">
    <source>
        <dbReference type="ARBA" id="ARBA00023140"/>
    </source>
</evidence>
<evidence type="ECO:0000256" key="3">
    <source>
        <dbReference type="ARBA" id="ARBA00046271"/>
    </source>
</evidence>
<keyword evidence="1" id="KW-0472">Membrane</keyword>
<reference evidence="4 5" key="1">
    <citation type="journal article" date="2017" name="BMC Biol.">
        <title>Genomic innovations, transcriptional plasticity and gene loss underlying the evolution and divergence of two highly polyphagous and invasive Helicoverpa pest species.</title>
        <authorList>
            <person name="Pearce S.L."/>
            <person name="Clarke D.F."/>
            <person name="East P.D."/>
            <person name="Elfekih S."/>
            <person name="Gordon K.H."/>
            <person name="Jermiin L.S."/>
            <person name="McGaughran A."/>
            <person name="Oakeshott J.G."/>
            <person name="Papanikolaou A."/>
            <person name="Perera O.P."/>
            <person name="Rane R.V."/>
            <person name="Richards S."/>
            <person name="Tay W.T."/>
            <person name="Walsh T.K."/>
            <person name="Anderson A."/>
            <person name="Anderson C.J."/>
            <person name="Asgari S."/>
            <person name="Board P.G."/>
            <person name="Bretschneider A."/>
            <person name="Campbell P.M."/>
            <person name="Chertemps T."/>
            <person name="Christeller J.T."/>
            <person name="Coppin C.W."/>
            <person name="Downes S.J."/>
            <person name="Duan G."/>
            <person name="Farnsworth C.A."/>
            <person name="Good R.T."/>
            <person name="Han L.B."/>
            <person name="Han Y.C."/>
            <person name="Hatje K."/>
            <person name="Horne I."/>
            <person name="Huang Y.P."/>
            <person name="Hughes D.S."/>
            <person name="Jacquin-Joly E."/>
            <person name="James W."/>
            <person name="Jhangiani S."/>
            <person name="Kollmar M."/>
            <person name="Kuwar S.S."/>
            <person name="Li S."/>
            <person name="Liu N.Y."/>
            <person name="Maibeche M.T."/>
            <person name="Miller J.R."/>
            <person name="Montagne N."/>
            <person name="Perry T."/>
            <person name="Qu J."/>
            <person name="Song S.V."/>
            <person name="Sutton G.G."/>
            <person name="Vogel H."/>
            <person name="Walenz B.P."/>
            <person name="Xu W."/>
            <person name="Zhang H.J."/>
            <person name="Zou Z."/>
            <person name="Batterham P."/>
            <person name="Edwards O.R."/>
            <person name="Feyereisen R."/>
            <person name="Gibbs R.A."/>
            <person name="Heckel D.G."/>
            <person name="McGrath A."/>
            <person name="Robin C."/>
            <person name="Scherer S.E."/>
            <person name="Worley K.C."/>
            <person name="Wu Y.D."/>
        </authorList>
    </citation>
    <scope>NUCLEOTIDE SEQUENCE [LARGE SCALE GENOMIC DNA]</scope>
    <source>
        <strain evidence="4">Harm_GR_Male_#8</strain>
        <tissue evidence="4">Whole organism</tissue>
    </source>
</reference>
<dbReference type="GO" id="GO:0016559">
    <property type="term" value="P:peroxisome fission"/>
    <property type="evidence" value="ECO:0007669"/>
    <property type="project" value="InterPro"/>
</dbReference>
<sequence length="253" mass="27515">MAAVNELCDLLQAHANRDKVVNLACYALKLWGLSAKRQDVLTASARLAAARASLRLFDDALALKTALAYGLGKQDGPFWGSLGVASSAFALSYLQAEKLSWLIDTGMLQDGPFWGSLGVASSAFALSYLQAEKLSFLIDTGMLQVSKDTEFKIRTAHKLFWSLSAFVGFIRSIRALNATSEALQSPQRTKCAPARFTQASLTTTKLLLDTIHAVSWLPPGWLWGSRLSAENMTTVATMSAVLGLVIHYHGKRF</sequence>
<accession>A0A2W1BG43</accession>